<dbReference type="AlphaFoldDB" id="D2QPK9"/>
<dbReference type="HOGENOM" id="CLU_008878_4_0_10"/>
<dbReference type="RefSeq" id="WP_012929172.1">
    <property type="nucleotide sequence ID" value="NC_013730.1"/>
</dbReference>
<dbReference type="GO" id="GO:0016614">
    <property type="term" value="F:oxidoreductase activity, acting on CH-OH group of donors"/>
    <property type="evidence" value="ECO:0007669"/>
    <property type="project" value="InterPro"/>
</dbReference>
<evidence type="ECO:0000256" key="2">
    <source>
        <dbReference type="ARBA" id="ARBA00010790"/>
    </source>
</evidence>
<dbReference type="KEGG" id="sli:Slin_4690"/>
<keyword evidence="5" id="KW-0560">Oxidoreductase</keyword>
<keyword evidence="3" id="KW-0285">Flavoprotein</keyword>
<dbReference type="InterPro" id="IPR051473">
    <property type="entry name" value="P2Ox-like"/>
</dbReference>
<dbReference type="SUPFAM" id="SSF54373">
    <property type="entry name" value="FAD-linked reductases, C-terminal domain"/>
    <property type="match status" value="1"/>
</dbReference>
<dbReference type="PANTHER" id="PTHR42784">
    <property type="entry name" value="PYRANOSE 2-OXIDASE"/>
    <property type="match status" value="1"/>
</dbReference>
<evidence type="ECO:0000256" key="4">
    <source>
        <dbReference type="ARBA" id="ARBA00022827"/>
    </source>
</evidence>
<evidence type="ECO:0000256" key="1">
    <source>
        <dbReference type="ARBA" id="ARBA00001974"/>
    </source>
</evidence>
<dbReference type="InterPro" id="IPR000172">
    <property type="entry name" value="GMC_OxRdtase_N"/>
</dbReference>
<name>D2QPK9_SPILD</name>
<dbReference type="InterPro" id="IPR036188">
    <property type="entry name" value="FAD/NAD-bd_sf"/>
</dbReference>
<protein>
    <submittedName>
        <fullName evidence="8">Glucose-methanol-choline oxidoreductase</fullName>
    </submittedName>
</protein>
<evidence type="ECO:0000256" key="5">
    <source>
        <dbReference type="ARBA" id="ARBA00023002"/>
    </source>
</evidence>
<keyword evidence="9" id="KW-1185">Reference proteome</keyword>
<dbReference type="Proteomes" id="UP000002028">
    <property type="component" value="Chromosome"/>
</dbReference>
<keyword evidence="4" id="KW-0274">FAD</keyword>
<dbReference type="PANTHER" id="PTHR42784:SF1">
    <property type="entry name" value="PYRANOSE 2-OXIDASE"/>
    <property type="match status" value="1"/>
</dbReference>
<organism evidence="8 9">
    <name type="scientific">Spirosoma linguale (strain ATCC 33905 / DSM 74 / LMG 10896 / Claus 1)</name>
    <dbReference type="NCBI Taxonomy" id="504472"/>
    <lineage>
        <taxon>Bacteria</taxon>
        <taxon>Pseudomonadati</taxon>
        <taxon>Bacteroidota</taxon>
        <taxon>Cytophagia</taxon>
        <taxon>Cytophagales</taxon>
        <taxon>Cytophagaceae</taxon>
        <taxon>Spirosoma</taxon>
    </lineage>
</organism>
<accession>D2QPK9</accession>
<feature type="domain" description="Glucose-methanol-choline oxidoreductase N-terminal" evidence="6">
    <location>
        <begin position="14"/>
        <end position="341"/>
    </location>
</feature>
<dbReference type="GO" id="GO:0050660">
    <property type="term" value="F:flavin adenine dinucleotide binding"/>
    <property type="evidence" value="ECO:0007669"/>
    <property type="project" value="InterPro"/>
</dbReference>
<feature type="domain" description="Glucose-methanol-choline oxidoreductase C-terminal" evidence="7">
    <location>
        <begin position="433"/>
        <end position="553"/>
    </location>
</feature>
<dbReference type="eggNOG" id="COG2303">
    <property type="taxonomic scope" value="Bacteria"/>
</dbReference>
<comment type="cofactor">
    <cofactor evidence="1">
        <name>FAD</name>
        <dbReference type="ChEBI" id="CHEBI:57692"/>
    </cofactor>
</comment>
<dbReference type="Pfam" id="PF00732">
    <property type="entry name" value="GMC_oxred_N"/>
    <property type="match status" value="1"/>
</dbReference>
<evidence type="ECO:0000256" key="3">
    <source>
        <dbReference type="ARBA" id="ARBA00022630"/>
    </source>
</evidence>
<dbReference type="Gene3D" id="3.50.50.60">
    <property type="entry name" value="FAD/NAD(P)-binding domain"/>
    <property type="match status" value="2"/>
</dbReference>
<evidence type="ECO:0000259" key="6">
    <source>
        <dbReference type="Pfam" id="PF00732"/>
    </source>
</evidence>
<evidence type="ECO:0000313" key="8">
    <source>
        <dbReference type="EMBL" id="ADB40668.1"/>
    </source>
</evidence>
<comment type="similarity">
    <text evidence="2">Belongs to the GMC oxidoreductase family.</text>
</comment>
<dbReference type="STRING" id="504472.Slin_4690"/>
<dbReference type="SUPFAM" id="SSF51905">
    <property type="entry name" value="FAD/NAD(P)-binding domain"/>
    <property type="match status" value="1"/>
</dbReference>
<sequence length="570" mass="63553">MNLNINAQKAQTYDAIVVGSGMTGGWAAKELTEKGLNVLVLERGYEIKHVEDYKTAMQDPWEFEHRGKITTVAAEEHYASMFFSAKEGSQLNFTNDKEHPYIQKRPFNWIRGYHTGGKSLIWGKHTYRWNREDFMANAREGLGIDWPIRYEDLVPWYTYVEKFVGISGQAEGLSVLPDSTFLPPMAMTAPEMHFKKSVAQKLNRPITMGRVAHLTKPQPWHTAVGRASCQFRNRCTRGCPFGAYFSSLAATLPAARSTNRLTILHNAIVKEIILDDHAQKAKGVRVIDQNTLEVRDFYAKVIFLNAGTIGSTSILMNSKSARFPNGLGNDSDQLGRNLMDHHLAVGARADIPGFEDDHYFGARPGSLYIPRFRNWGNDKKRDYLRGFGYQGGASRADWARGGTEPGFGADFKKRMTQPGPWKMSLTGFGEVLPDPNNRFYLSPDKTDKWGLPQVVFDADFSANDRAMRKDIMNDGAEMLEAAGFKNVTTYDNPAAHMGLGIHEMGTARMGKDPKTSVLNKYNQVHTCKNVFVTDGSAMASASNVNPSLTYMALTARAASYAVAQLKAKSL</sequence>
<evidence type="ECO:0000313" key="9">
    <source>
        <dbReference type="Proteomes" id="UP000002028"/>
    </source>
</evidence>
<gene>
    <name evidence="8" type="ordered locus">Slin_4690</name>
</gene>
<dbReference type="Pfam" id="PF05199">
    <property type="entry name" value="GMC_oxred_C"/>
    <property type="match status" value="1"/>
</dbReference>
<evidence type="ECO:0000259" key="7">
    <source>
        <dbReference type="Pfam" id="PF05199"/>
    </source>
</evidence>
<dbReference type="InterPro" id="IPR007867">
    <property type="entry name" value="GMC_OxRtase_C"/>
</dbReference>
<proteinExistence type="inferred from homology"/>
<dbReference type="EMBL" id="CP001769">
    <property type="protein sequence ID" value="ADB40668.1"/>
    <property type="molecule type" value="Genomic_DNA"/>
</dbReference>
<reference evidence="8 9" key="1">
    <citation type="journal article" date="2010" name="Stand. Genomic Sci.">
        <title>Complete genome sequence of Spirosoma linguale type strain (1).</title>
        <authorList>
            <person name="Lail K."/>
            <person name="Sikorski J."/>
            <person name="Saunders E."/>
            <person name="Lapidus A."/>
            <person name="Glavina Del Rio T."/>
            <person name="Copeland A."/>
            <person name="Tice H."/>
            <person name="Cheng J.-F."/>
            <person name="Lucas S."/>
            <person name="Nolan M."/>
            <person name="Bruce D."/>
            <person name="Goodwin L."/>
            <person name="Pitluck S."/>
            <person name="Ivanova N."/>
            <person name="Mavromatis K."/>
            <person name="Ovchinnikova G."/>
            <person name="Pati A."/>
            <person name="Chen A."/>
            <person name="Palaniappan K."/>
            <person name="Land M."/>
            <person name="Hauser L."/>
            <person name="Chang Y.-J."/>
            <person name="Jeffries C.D."/>
            <person name="Chain P."/>
            <person name="Brettin T."/>
            <person name="Detter J.C."/>
            <person name="Schuetze A."/>
            <person name="Rohde M."/>
            <person name="Tindall B.J."/>
            <person name="Goeker M."/>
            <person name="Bristow J."/>
            <person name="Eisen J.A."/>
            <person name="Markowitz V."/>
            <person name="Hugenholtz P."/>
            <person name="Kyrpides N.C."/>
            <person name="Klenk H.-P."/>
            <person name="Chen F."/>
        </authorList>
    </citation>
    <scope>NUCLEOTIDE SEQUENCE [LARGE SCALE GENOMIC DNA]</scope>
    <source>
        <strain evidence="9">ATCC 33905 / DSM 74 / LMG 10896 / Claus 1</strain>
    </source>
</reference>